<organism evidence="1 3">
    <name type="scientific">Adineta ricciae</name>
    <name type="common">Rotifer</name>
    <dbReference type="NCBI Taxonomy" id="249248"/>
    <lineage>
        <taxon>Eukaryota</taxon>
        <taxon>Metazoa</taxon>
        <taxon>Spiralia</taxon>
        <taxon>Gnathifera</taxon>
        <taxon>Rotifera</taxon>
        <taxon>Eurotatoria</taxon>
        <taxon>Bdelloidea</taxon>
        <taxon>Adinetida</taxon>
        <taxon>Adinetidae</taxon>
        <taxon>Adineta</taxon>
    </lineage>
</organism>
<gene>
    <name evidence="2" type="ORF">EDS130_LOCUS42163</name>
    <name evidence="1" type="ORF">XAT740_LOCUS17779</name>
</gene>
<name>A0A814NBY6_ADIRI</name>
<comment type="caution">
    <text evidence="1">The sequence shown here is derived from an EMBL/GenBank/DDBJ whole genome shotgun (WGS) entry which is preliminary data.</text>
</comment>
<sequence>MNVSKTLYVSSEPIQVSWIPVPQWCKDDFVGVLYTEVSDQSPCDYFDYEFLQRNQSNTFWYMTNLCRSLDFRYYSRQPKCTGNYTLIAKSPIVQPNNYNEPTHIHIA</sequence>
<protein>
    <submittedName>
        <fullName evidence="1">Uncharacterized protein</fullName>
    </submittedName>
</protein>
<dbReference type="OrthoDB" id="10433893at2759"/>
<dbReference type="AlphaFoldDB" id="A0A814NBY6"/>
<dbReference type="EMBL" id="CAJNOJ010000597">
    <property type="protein sequence ID" value="CAF1493376.1"/>
    <property type="molecule type" value="Genomic_DNA"/>
</dbReference>
<reference evidence="1" key="1">
    <citation type="submission" date="2021-02" db="EMBL/GenBank/DDBJ databases">
        <authorList>
            <person name="Nowell W R."/>
        </authorList>
    </citation>
    <scope>NUCLEOTIDE SEQUENCE</scope>
</reference>
<evidence type="ECO:0000313" key="2">
    <source>
        <dbReference type="EMBL" id="CAF1493376.1"/>
    </source>
</evidence>
<keyword evidence="3" id="KW-1185">Reference proteome</keyword>
<dbReference type="EMBL" id="CAJNOR010001168">
    <property type="protein sequence ID" value="CAF1089906.1"/>
    <property type="molecule type" value="Genomic_DNA"/>
</dbReference>
<proteinExistence type="predicted"/>
<evidence type="ECO:0000313" key="3">
    <source>
        <dbReference type="Proteomes" id="UP000663828"/>
    </source>
</evidence>
<accession>A0A814NBY6</accession>
<evidence type="ECO:0000313" key="1">
    <source>
        <dbReference type="EMBL" id="CAF1089906.1"/>
    </source>
</evidence>
<dbReference type="Proteomes" id="UP000663852">
    <property type="component" value="Unassembled WGS sequence"/>
</dbReference>
<dbReference type="Proteomes" id="UP000663828">
    <property type="component" value="Unassembled WGS sequence"/>
</dbReference>